<dbReference type="RefSeq" id="WP_354015288.1">
    <property type="nucleotide sequence ID" value="NZ_JBEPMU010000005.1"/>
</dbReference>
<dbReference type="InterPro" id="IPR024973">
    <property type="entry name" value="ESPR"/>
</dbReference>
<feature type="domain" description="Filamentous haemagglutinin FhaB/tRNA nuclease CdiA-like TPS" evidence="3">
    <location>
        <begin position="86"/>
        <end position="206"/>
    </location>
</feature>
<dbReference type="NCBIfam" id="TIGR01901">
    <property type="entry name" value="adhes_NPXG"/>
    <property type="match status" value="1"/>
</dbReference>
<accession>A0ABV2JYK9</accession>
<feature type="region of interest" description="Disordered" evidence="1">
    <location>
        <begin position="413"/>
        <end position="460"/>
    </location>
</feature>
<keyword evidence="5" id="KW-1185">Reference proteome</keyword>
<dbReference type="InterPro" id="IPR014914">
    <property type="entry name" value="RES_dom"/>
</dbReference>
<keyword evidence="2" id="KW-0472">Membrane</keyword>
<dbReference type="InterPro" id="IPR008619">
    <property type="entry name" value="Filamentous_hemagglutn_rpt"/>
</dbReference>
<evidence type="ECO:0000256" key="2">
    <source>
        <dbReference type="SAM" id="Phobius"/>
    </source>
</evidence>
<evidence type="ECO:0000256" key="1">
    <source>
        <dbReference type="SAM" id="MobiDB-lite"/>
    </source>
</evidence>
<reference evidence="4 5" key="1">
    <citation type="submission" date="2024-06" db="EMBL/GenBank/DDBJ databases">
        <title>Sorghum-associated microbial communities from plants grown in Nebraska, USA.</title>
        <authorList>
            <person name="Schachtman D."/>
        </authorList>
    </citation>
    <scope>NUCLEOTIDE SEQUENCE [LARGE SCALE GENOMIC DNA]</scope>
    <source>
        <strain evidence="4 5">1073</strain>
    </source>
</reference>
<dbReference type="Proteomes" id="UP001549184">
    <property type="component" value="Unassembled WGS sequence"/>
</dbReference>
<name>A0ABV2JYK9_9GAMM</name>
<dbReference type="InterPro" id="IPR010069">
    <property type="entry name" value="CdiA_FHA1_rpt"/>
</dbReference>
<organism evidence="4 5">
    <name type="scientific">Dyella japonica</name>
    <dbReference type="NCBI Taxonomy" id="231455"/>
    <lineage>
        <taxon>Bacteria</taxon>
        <taxon>Pseudomonadati</taxon>
        <taxon>Pseudomonadota</taxon>
        <taxon>Gammaproteobacteria</taxon>
        <taxon>Lysobacterales</taxon>
        <taxon>Rhodanobacteraceae</taxon>
        <taxon>Dyella</taxon>
    </lineage>
</organism>
<dbReference type="SMART" id="SM00912">
    <property type="entry name" value="Haemagg_act"/>
    <property type="match status" value="1"/>
</dbReference>
<protein>
    <submittedName>
        <fullName evidence="4">Filamentous hemagglutinin</fullName>
    </submittedName>
</protein>
<proteinExistence type="predicted"/>
<dbReference type="Pfam" id="PF08808">
    <property type="entry name" value="RES"/>
    <property type="match status" value="1"/>
</dbReference>
<comment type="caution">
    <text evidence="4">The sequence shown here is derived from an EMBL/GenBank/DDBJ whole genome shotgun (WGS) entry which is preliminary data.</text>
</comment>
<feature type="compositionally biased region" description="Low complexity" evidence="1">
    <location>
        <begin position="1884"/>
        <end position="1894"/>
    </location>
</feature>
<gene>
    <name evidence="4" type="ORF">ABIC75_003656</name>
</gene>
<dbReference type="InterPro" id="IPR011050">
    <property type="entry name" value="Pectin_lyase_fold/virulence"/>
</dbReference>
<dbReference type="SUPFAM" id="SSF51126">
    <property type="entry name" value="Pectin lyase-like"/>
    <property type="match status" value="1"/>
</dbReference>
<keyword evidence="2" id="KW-0812">Transmembrane</keyword>
<dbReference type="Pfam" id="PF05860">
    <property type="entry name" value="TPS"/>
    <property type="match status" value="1"/>
</dbReference>
<feature type="region of interest" description="Disordered" evidence="1">
    <location>
        <begin position="1884"/>
        <end position="1943"/>
    </location>
</feature>
<dbReference type="Pfam" id="PF13332">
    <property type="entry name" value="Fil_haemagg_2"/>
    <property type="match status" value="3"/>
</dbReference>
<keyword evidence="2" id="KW-1133">Transmembrane helix</keyword>
<dbReference type="InterPro" id="IPR012334">
    <property type="entry name" value="Pectin_lyas_fold"/>
</dbReference>
<evidence type="ECO:0000313" key="5">
    <source>
        <dbReference type="Proteomes" id="UP001549184"/>
    </source>
</evidence>
<dbReference type="InterPro" id="IPR008638">
    <property type="entry name" value="FhaB/CdiA-like_TPS"/>
</dbReference>
<dbReference type="EMBL" id="JBEPMU010000005">
    <property type="protein sequence ID" value="MET3653919.1"/>
    <property type="molecule type" value="Genomic_DNA"/>
</dbReference>
<dbReference type="Gene3D" id="2.160.20.10">
    <property type="entry name" value="Single-stranded right-handed beta-helix, Pectin lyase-like"/>
    <property type="match status" value="1"/>
</dbReference>
<dbReference type="Pfam" id="PF13018">
    <property type="entry name" value="ESPR"/>
    <property type="match status" value="1"/>
</dbReference>
<sequence length="3027" mass="296950">MNKHLYRLVFNRALRILQVASELTPRSRGDATSASGGVTTARVRPVSFSLWVALGFVAYASVATAGQIITDANAPGNQRPTVLGSPGQAALINIQTPNAQGVSRNTYTQFDVDSSGVVFNNARTPAQSQLAGAVGANPWLATGTAKVILNEVTGPNVSQLHGTMEIAGDKADLIIANPAGISCAGCGVINVSRFQLTTGVPVLSGGSLDSYRVTGGTIQINGNGLDATRADYTDIIARAVQVNAGIWAPQLQVTTGSNQVSADHTQITPIAGNGAAPTFALDVSALGGMYANKIQLLGTEYGVGVRNAGNLGAQAGDLVVTADGRLENTGSLQSQADTTITASGGVSNSGTISATNTLSITTPQDVDNSGGSLNAGRLAVDAGSLRNAGGTIAQTGLQGMALQAGALSNQGGSIGMPVADAGSSTDGSSGSGDTPPTSDPGTNSGGSATSSNGGTSGTTPAPLAAGVLQIAGLLDNDGGQIHAASGFDLTTAHGLNNDGGQLGLRQLTLTGGDVSNRAGTLTINGPVTLQGGNVYNDAGTLNVADALTINVQNLSNRGGTITHRGTDTTTLSVANTLDNTGGTLASQASALTLSSGTLINEGGTIVHAGTDGLTLNAGTWQGANGTVATAGAATVQAGSIDHRGATLSATQVHLTAANVNNEGGTLVASGDQANTLTVSGALDNSNGGTIASNADLAIDAGTLGNANGGAIQHVGTGTLSIAAATLNGRGGAIQSNGQLRLTGTMTDLSGGTTSAQQVTITTGTLRTAGGSLQALGGTPLAVQVAGAWDNTAGQVATNGAWQISAGSITNSNGSLIAAGTDATTLAVTHAIDNTAGTIAAQGATTIHADTLINQGGTVQAANAPLSVTAVSLLDNSQHGVVASDGDLSLTAATLDNTQGVMAHAGTGTLSIAATTLNGSGGTIESNGLLQVTGGTTDLSNGTTAAQQVVITTGTLSTAHGSLQAAGTTPLAVQVAGAWDNTAGQVATNGALQIDAQSLTNTGGSLQAAGDDATTITVANALNNTQGVLSTVGPTTVHTGSLDNTSGRLQAASTSPFLVQVDGALTNDSGTLMSNGDVQLTAGALSNHGGTLATQQAIDATVTGTLDNRNAGAIIAGGDLTVQTSALLNGNTSGTQGLHGQQVTLNVATLDNTAGEIQASNGLAVTGGALTNVGGVLDGQGTVAITGTALTNTGGQIIQRGDTGALAIAMTQALSNTAGGLIGAEGTASLHAGAIDNSGGTTYAQHDLALSSDGSLSNTNGGLLQTNGDLAVSAGATLDNSAGHVDASGAATVSAAALTNTGGQLLAGTTSGGLDTATPDAALTLTTTGAIANQGGTVGNRGGDVVLQAASVDNRNGGTVVAQRDLTLDQVASFNNAGGTTYATRDLSFQNPTTTLDNTGGQFGAGNTATLNLASLTNDTTGLLQGSSLWLTAPTVSNNGGTITANDLHVTLASLTGAGTLNGTQSLDLHATGDFTNGAGQSLQSNGTLDLTVNGTLTNQGTLQTPGTLNVTAANLINQGTINASASDGSGVANVNVSGTLNNQASADLEGDTLAINAGTITNTGNLSGNVVAISADTLTNGQDVGQAMAPVDYGQGFIGAAQSLRLAIGRALTNIDADIYSGGDLSIGGRTPGTNVSSLLNSSGRIEAEGNLTLAADTLTNTRRILPTVSGVMPVSIDLGSTVISGSGPNGPFNEEYCLGAPNNQCFVQDPSVWIANTVISQQTLSPASAAGVITAGGDIAITTGHLLNQVSTIAAGNNLTINGGGAATDANGNLVSGDPATIQNEAISVQQTVQTQQVTRTIEDVYQDCYQAGGSRTPCHPDNLETTSNTTTTTTTGVAMGSYITAGGTVSISGGNISNTAVNAGGGGNGIITGNLAGAGSTGLGSAQGAQAGSAGGVSGAQGSAVAPANGTRGATGQVLGPLDHPLPGLVPPSNGRYTDHPDPSAPFLVTTAPRFAQGPVTSSNYLLQALGDDPANMHKRLGDGYYEQNLVMDQVLQLTGRRVLNGATDAADQYQALMQDAANQAAALGLTLGAPLTASEIASLTSDIVWLVDEVVDGQDVLVPVVYLSKAGADQLETNGALIAGQNVNINASGTVTNDGTLTGTQGTTILADTLINTGAISGAQQLAIATQGDLINRGTLSGGNVSLLAGGNLTNTAPSVPWASAATISATGNLAMVAGGNIVSTGSLPQWTGAKVVSGPTAISAGGNLSMIAGGDLTLIGSGVSAGGDALLAAGGNLNLLAQGTQSSNSRGGNGTGPLSFQEQTASQGAVISSVTAGGNLSLVAGGNLDSQAAKLAAGNNLAVQAGGSVILDDVSTEQYSHVAEAQGDKTSLNRTSDQVTVTGSQLSAGGSLSVVAGGDIDAAAAKLTAGGDAALVAGGQINLLADANTLQSSDATKDGHTKTSDQVDISTVQGTQVSAGGGIALISGGDQTYQAATLNSTTGTTIISGGTVNFDTAANVDNESHTMNSKSWYRVAMSNQGIESTTNAQSTISGPLSVNAANGVTVQFGQLAGESQDAALARLAANPGQSWLSSLGPNVNWMSVADTHTTWDQSQSGMGAGLAAVVTIVAVAVTAGAASAAVGAMAAAEAGSGTAMAAAGAGTAAGWGNAIVTGAALGAEGGGLSAGLQGQNIGQGMLHGAVQGGVSAGLFYGAGSLAQYEGWSPGSAPTMLAHGVAGGTTNVLMGGSFKNGLISSAVADSLGNDPNGNIGLQTLEHAGTGAAASWLTGGNATQGAINGAAGYLFNDAMHYSRAADGTVTATSPLSDTAQAQDQSVGAYIGGKIYVAGMSILNTLNGAIPFLGADESNAYNANGVANWGSQNSVLTPAWSPSSQGDQAIYAAGAMLGGSILLAATDRLPETGYLTTLTDTPIPNSPLAGVTYEGPLYRAVPAGGDPLDISYSVNANGRYTAPGQAGLYFASNAGTVEAEFVNNNSSLIGRDLNVFSNSSVNNLLDLTDPAVRNELGVSLEDIARTGGTAAWRYEVTQPLGAYAQFKNYNGIIAPSAQADGGVNLILFDAKGVK</sequence>
<evidence type="ECO:0000259" key="3">
    <source>
        <dbReference type="SMART" id="SM00912"/>
    </source>
</evidence>
<dbReference type="NCBIfam" id="TIGR01731">
    <property type="entry name" value="fil_hemag_20aa"/>
    <property type="match status" value="33"/>
</dbReference>
<evidence type="ECO:0000313" key="4">
    <source>
        <dbReference type="EMBL" id="MET3653919.1"/>
    </source>
</evidence>
<feature type="transmembrane region" description="Helical" evidence="2">
    <location>
        <begin position="48"/>
        <end position="69"/>
    </location>
</feature>
<feature type="compositionally biased region" description="Low complexity" evidence="1">
    <location>
        <begin position="422"/>
        <end position="460"/>
    </location>
</feature>
<dbReference type="InterPro" id="IPR025157">
    <property type="entry name" value="Hemagglutinin_rpt"/>
</dbReference>
<dbReference type="Pfam" id="PF05594">
    <property type="entry name" value="Fil_haemagg"/>
    <property type="match status" value="13"/>
</dbReference>